<proteinExistence type="predicted"/>
<gene>
    <name evidence="1" type="ORF">CHRIB12_LOCUS11181</name>
</gene>
<name>A0A915ZAG4_9GLOM</name>
<evidence type="ECO:0000313" key="1">
    <source>
        <dbReference type="EMBL" id="CAB5367136.1"/>
    </source>
</evidence>
<sequence length="76" mass="8891">MYTKLQGANRPVKLDTALQTVTTNAYNAGKEFWAEVWGHYLSRRIYQEILAINNANQKKIIELIQQLQKQVQELQE</sequence>
<comment type="caution">
    <text evidence="1">The sequence shown here is derived from an EMBL/GenBank/DDBJ whole genome shotgun (WGS) entry which is preliminary data.</text>
</comment>
<dbReference type="EMBL" id="CAGKOT010000023">
    <property type="protein sequence ID" value="CAB5367136.1"/>
    <property type="molecule type" value="Genomic_DNA"/>
</dbReference>
<dbReference type="AlphaFoldDB" id="A0A915ZAG4"/>
<dbReference type="Proteomes" id="UP000684084">
    <property type="component" value="Unassembled WGS sequence"/>
</dbReference>
<evidence type="ECO:0000313" key="2">
    <source>
        <dbReference type="Proteomes" id="UP000684084"/>
    </source>
</evidence>
<accession>A0A915ZAG4</accession>
<dbReference type="OrthoDB" id="2440315at2759"/>
<organism evidence="1 2">
    <name type="scientific">Rhizophagus irregularis</name>
    <dbReference type="NCBI Taxonomy" id="588596"/>
    <lineage>
        <taxon>Eukaryota</taxon>
        <taxon>Fungi</taxon>
        <taxon>Fungi incertae sedis</taxon>
        <taxon>Mucoromycota</taxon>
        <taxon>Glomeromycotina</taxon>
        <taxon>Glomeromycetes</taxon>
        <taxon>Glomerales</taxon>
        <taxon>Glomeraceae</taxon>
        <taxon>Rhizophagus</taxon>
    </lineage>
</organism>
<reference evidence="1" key="1">
    <citation type="submission" date="2020-05" db="EMBL/GenBank/DDBJ databases">
        <authorList>
            <person name="Rincon C."/>
            <person name="Sanders R I."/>
            <person name="Robbins C."/>
            <person name="Chaturvedi A."/>
        </authorList>
    </citation>
    <scope>NUCLEOTIDE SEQUENCE</scope>
    <source>
        <strain evidence="1">CHB12</strain>
    </source>
</reference>
<protein>
    <submittedName>
        <fullName evidence="1">Uncharacterized protein</fullName>
    </submittedName>
</protein>